<sequence>MEFHHYAIDVQYKIFFAYINHYNSKLNHVVPYEHCHLYKFYFYTWYGCNFIMFEWDVSTGERPRSDRIPA</sequence>
<gene>
    <name evidence="1" type="ORF">PARMNEM_LOCUS10157</name>
</gene>
<dbReference type="Proteomes" id="UP001314205">
    <property type="component" value="Unassembled WGS sequence"/>
</dbReference>
<keyword evidence="2" id="KW-1185">Reference proteome</keyword>
<proteinExistence type="predicted"/>
<organism evidence="1 2">
    <name type="scientific">Parnassius mnemosyne</name>
    <name type="common">clouded apollo</name>
    <dbReference type="NCBI Taxonomy" id="213953"/>
    <lineage>
        <taxon>Eukaryota</taxon>
        <taxon>Metazoa</taxon>
        <taxon>Ecdysozoa</taxon>
        <taxon>Arthropoda</taxon>
        <taxon>Hexapoda</taxon>
        <taxon>Insecta</taxon>
        <taxon>Pterygota</taxon>
        <taxon>Neoptera</taxon>
        <taxon>Endopterygota</taxon>
        <taxon>Lepidoptera</taxon>
        <taxon>Glossata</taxon>
        <taxon>Ditrysia</taxon>
        <taxon>Papilionoidea</taxon>
        <taxon>Papilionidae</taxon>
        <taxon>Parnassiinae</taxon>
        <taxon>Parnassini</taxon>
        <taxon>Parnassius</taxon>
        <taxon>Driopa</taxon>
    </lineage>
</organism>
<comment type="caution">
    <text evidence="1">The sequence shown here is derived from an EMBL/GenBank/DDBJ whole genome shotgun (WGS) entry which is preliminary data.</text>
</comment>
<evidence type="ECO:0000313" key="1">
    <source>
        <dbReference type="EMBL" id="CAK1589702.1"/>
    </source>
</evidence>
<name>A0AAV1L6Q5_9NEOP</name>
<reference evidence="1 2" key="1">
    <citation type="submission" date="2023-11" db="EMBL/GenBank/DDBJ databases">
        <authorList>
            <person name="Hedman E."/>
            <person name="Englund M."/>
            <person name="Stromberg M."/>
            <person name="Nyberg Akerstrom W."/>
            <person name="Nylinder S."/>
            <person name="Jareborg N."/>
            <person name="Kallberg Y."/>
            <person name="Kronander E."/>
        </authorList>
    </citation>
    <scope>NUCLEOTIDE SEQUENCE [LARGE SCALE GENOMIC DNA]</scope>
</reference>
<dbReference type="AlphaFoldDB" id="A0AAV1L6Q5"/>
<dbReference type="EMBL" id="CAVLGL010000084">
    <property type="protein sequence ID" value="CAK1589702.1"/>
    <property type="molecule type" value="Genomic_DNA"/>
</dbReference>
<evidence type="ECO:0000313" key="2">
    <source>
        <dbReference type="Proteomes" id="UP001314205"/>
    </source>
</evidence>
<accession>A0AAV1L6Q5</accession>
<protein>
    <submittedName>
        <fullName evidence="1">Uncharacterized protein</fullName>
    </submittedName>
</protein>